<dbReference type="AlphaFoldDB" id="A0A841NWG6"/>
<organism evidence="1 2">
    <name type="scientific">Mesorhizobium sangaii</name>
    <dbReference type="NCBI Taxonomy" id="505389"/>
    <lineage>
        <taxon>Bacteria</taxon>
        <taxon>Pseudomonadati</taxon>
        <taxon>Pseudomonadota</taxon>
        <taxon>Alphaproteobacteria</taxon>
        <taxon>Hyphomicrobiales</taxon>
        <taxon>Phyllobacteriaceae</taxon>
        <taxon>Mesorhizobium</taxon>
    </lineage>
</organism>
<dbReference type="EMBL" id="JACHEF010000001">
    <property type="protein sequence ID" value="MBB6407387.1"/>
    <property type="molecule type" value="Genomic_DNA"/>
</dbReference>
<evidence type="ECO:0000313" key="1">
    <source>
        <dbReference type="EMBL" id="MBB6407387.1"/>
    </source>
</evidence>
<dbReference type="Proteomes" id="UP000556329">
    <property type="component" value="Unassembled WGS sequence"/>
</dbReference>
<reference evidence="1 2" key="1">
    <citation type="submission" date="2020-08" db="EMBL/GenBank/DDBJ databases">
        <title>Genomic Encyclopedia of Type Strains, Phase IV (KMG-IV): sequencing the most valuable type-strain genomes for metagenomic binning, comparative biology and taxonomic classification.</title>
        <authorList>
            <person name="Goeker M."/>
        </authorList>
    </citation>
    <scope>NUCLEOTIDE SEQUENCE [LARGE SCALE GENOMIC DNA]</scope>
    <source>
        <strain evidence="1 2">DSM 100039</strain>
    </source>
</reference>
<evidence type="ECO:0000313" key="2">
    <source>
        <dbReference type="Proteomes" id="UP000556329"/>
    </source>
</evidence>
<name>A0A841NWG6_9HYPH</name>
<accession>A0A841NWG6</accession>
<gene>
    <name evidence="1" type="ORF">HNQ71_000031</name>
</gene>
<proteinExistence type="predicted"/>
<sequence length="33" mass="3533">MRLFVAAVLLMTMALFSAVRGEERIALAVANPA</sequence>
<keyword evidence="2" id="KW-1185">Reference proteome</keyword>
<protein>
    <submittedName>
        <fullName evidence="1">Uncharacterized protein</fullName>
    </submittedName>
</protein>
<comment type="caution">
    <text evidence="1">The sequence shown here is derived from an EMBL/GenBank/DDBJ whole genome shotgun (WGS) entry which is preliminary data.</text>
</comment>